<dbReference type="Proteomes" id="UP000183471">
    <property type="component" value="Unassembled WGS sequence"/>
</dbReference>
<evidence type="ECO:0000313" key="1">
    <source>
        <dbReference type="EMBL" id="SDQ78485.1"/>
    </source>
</evidence>
<dbReference type="EMBL" id="FNKY01000001">
    <property type="protein sequence ID" value="SDQ78485.1"/>
    <property type="molecule type" value="Genomic_DNA"/>
</dbReference>
<gene>
    <name evidence="1" type="ORF">SAMN05216402_2275</name>
</gene>
<sequence>MHILPRYSVILTLCATTIGCAGFRGGWESAAYVGDALPAALIESKLQQEAGERTLDLPGVKLQVKIDNQLRTYDTQIFFGLPLSVDPRNVYPKNHRPGKTRIFVNVTPETGAFVFRPLMASLVAGDKQYQAVRGYQFGMWDTTKNEWQLVESGGKWEHRDVGTEFVLASPGTRYLLSLEFDVPVPSPESHDIALDLSAALRDTENTGNPPLPLIRFAPVRWKEGYT</sequence>
<dbReference type="RefSeq" id="WP_074632538.1">
    <property type="nucleotide sequence ID" value="NZ_FNKY01000001.1"/>
</dbReference>
<organism evidence="1 2">
    <name type="scientific">Nitrosospira multiformis</name>
    <dbReference type="NCBI Taxonomy" id="1231"/>
    <lineage>
        <taxon>Bacteria</taxon>
        <taxon>Pseudomonadati</taxon>
        <taxon>Pseudomonadota</taxon>
        <taxon>Betaproteobacteria</taxon>
        <taxon>Nitrosomonadales</taxon>
        <taxon>Nitrosomonadaceae</taxon>
        <taxon>Nitrosospira</taxon>
    </lineage>
</organism>
<keyword evidence="2" id="KW-1185">Reference proteome</keyword>
<dbReference type="PROSITE" id="PS51257">
    <property type="entry name" value="PROKAR_LIPOPROTEIN"/>
    <property type="match status" value="1"/>
</dbReference>
<proteinExistence type="predicted"/>
<name>A0ABY0TG94_9PROT</name>
<evidence type="ECO:0008006" key="3">
    <source>
        <dbReference type="Google" id="ProtNLM"/>
    </source>
</evidence>
<accession>A0ABY0TG94</accession>
<evidence type="ECO:0000313" key="2">
    <source>
        <dbReference type="Proteomes" id="UP000183471"/>
    </source>
</evidence>
<reference evidence="1 2" key="1">
    <citation type="submission" date="2016-10" db="EMBL/GenBank/DDBJ databases">
        <authorList>
            <person name="Varghese N."/>
            <person name="Submissions S."/>
        </authorList>
    </citation>
    <scope>NUCLEOTIDE SEQUENCE [LARGE SCALE GENOMIC DNA]</scope>
    <source>
        <strain evidence="1 2">Nl1</strain>
    </source>
</reference>
<protein>
    <recommendedName>
        <fullName evidence="3">Lipoprotein</fullName>
    </recommendedName>
</protein>
<comment type="caution">
    <text evidence="1">The sequence shown here is derived from an EMBL/GenBank/DDBJ whole genome shotgun (WGS) entry which is preliminary data.</text>
</comment>